<dbReference type="InterPro" id="IPR018490">
    <property type="entry name" value="cNMP-bd_dom_sf"/>
</dbReference>
<dbReference type="InterPro" id="IPR000595">
    <property type="entry name" value="cNMP-bd_dom"/>
</dbReference>
<gene>
    <name evidence="2" type="ORF">GO621_11755</name>
</gene>
<evidence type="ECO:0000313" key="3">
    <source>
        <dbReference type="Proteomes" id="UP000462014"/>
    </source>
</evidence>
<dbReference type="InterPro" id="IPR014710">
    <property type="entry name" value="RmlC-like_jellyroll"/>
</dbReference>
<protein>
    <submittedName>
        <fullName evidence="2">Cyclic nucleotide-binding domain-containing protein</fullName>
    </submittedName>
</protein>
<organism evidence="2 3">
    <name type="scientific">Mucilaginibacter arboris</name>
    <dbReference type="NCBI Taxonomy" id="2682090"/>
    <lineage>
        <taxon>Bacteria</taxon>
        <taxon>Pseudomonadati</taxon>
        <taxon>Bacteroidota</taxon>
        <taxon>Sphingobacteriia</taxon>
        <taxon>Sphingobacteriales</taxon>
        <taxon>Sphingobacteriaceae</taxon>
        <taxon>Mucilaginibacter</taxon>
    </lineage>
</organism>
<evidence type="ECO:0000259" key="1">
    <source>
        <dbReference type="Pfam" id="PF00027"/>
    </source>
</evidence>
<evidence type="ECO:0000313" key="2">
    <source>
        <dbReference type="EMBL" id="MVN22206.1"/>
    </source>
</evidence>
<keyword evidence="3" id="KW-1185">Reference proteome</keyword>
<name>A0A7K1SY12_9SPHI</name>
<accession>A0A7K1SY12</accession>
<proteinExistence type="predicted"/>
<comment type="caution">
    <text evidence="2">The sequence shown here is derived from an EMBL/GenBank/DDBJ whole genome shotgun (WGS) entry which is preliminary data.</text>
</comment>
<feature type="domain" description="Cyclic nucleotide-binding" evidence="1">
    <location>
        <begin position="34"/>
        <end position="118"/>
    </location>
</feature>
<dbReference type="Gene3D" id="2.60.120.10">
    <property type="entry name" value="Jelly Rolls"/>
    <property type="match status" value="1"/>
</dbReference>
<dbReference type="Proteomes" id="UP000462014">
    <property type="component" value="Unassembled WGS sequence"/>
</dbReference>
<dbReference type="RefSeq" id="WP_157567217.1">
    <property type="nucleotide sequence ID" value="NZ_WPIK01000009.1"/>
</dbReference>
<reference evidence="2 3" key="1">
    <citation type="submission" date="2019-12" db="EMBL/GenBank/DDBJ databases">
        <title>Mucilaginibacter sp. HMF7410 genome sequencing and assembly.</title>
        <authorList>
            <person name="Kang H."/>
            <person name="Cha I."/>
            <person name="Kim H."/>
            <person name="Joh K."/>
        </authorList>
    </citation>
    <scope>NUCLEOTIDE SEQUENCE [LARGE SCALE GENOMIC DNA]</scope>
    <source>
        <strain evidence="2 3">HMF7410</strain>
    </source>
</reference>
<dbReference type="EMBL" id="WPIK01000009">
    <property type="protein sequence ID" value="MVN22206.1"/>
    <property type="molecule type" value="Genomic_DNA"/>
</dbReference>
<dbReference type="AlphaFoldDB" id="A0A7K1SY12"/>
<dbReference type="Pfam" id="PF00027">
    <property type="entry name" value="cNMP_binding"/>
    <property type="match status" value="1"/>
</dbReference>
<dbReference type="SUPFAM" id="SSF51206">
    <property type="entry name" value="cAMP-binding domain-like"/>
    <property type="match status" value="1"/>
</dbReference>
<sequence>MHTDIEIYRQAIMQLNPRVTQEEWDYFQSGFTLQTLKPREYFVEAGKKNHQLGFVTSGLIRSYYINNLGEEITIAFVKEREYATDYTSLIMHKPSRYNFQCLEPTTLITVPYAHIQKGYDKYVGFERNGRLIAEEVLKMQQKRIESFQFDDAEQRYLDFIKQNANLFNRISLTHLSSYLGIERPSLSRIRKKIVGL</sequence>